<evidence type="ECO:0000313" key="1">
    <source>
        <dbReference type="EMBL" id="KAK0070165.1"/>
    </source>
</evidence>
<reference evidence="1" key="1">
    <citation type="journal article" date="2023" name="PLoS Negl. Trop. Dis.">
        <title>A genome sequence for Biomphalaria pfeifferi, the major vector snail for the human-infecting parasite Schistosoma mansoni.</title>
        <authorList>
            <person name="Bu L."/>
            <person name="Lu L."/>
            <person name="Laidemitt M.R."/>
            <person name="Zhang S.M."/>
            <person name="Mutuku M."/>
            <person name="Mkoji G."/>
            <person name="Steinauer M."/>
            <person name="Loker E.S."/>
        </authorList>
    </citation>
    <scope>NUCLEOTIDE SEQUENCE</scope>
    <source>
        <strain evidence="1">KasaAsao</strain>
    </source>
</reference>
<dbReference type="AlphaFoldDB" id="A0AAD8CBY6"/>
<dbReference type="Proteomes" id="UP001233172">
    <property type="component" value="Unassembled WGS sequence"/>
</dbReference>
<protein>
    <submittedName>
        <fullName evidence="1">Uncharacterized protein</fullName>
    </submittedName>
</protein>
<accession>A0AAD8CBY6</accession>
<name>A0AAD8CBY6_BIOPF</name>
<dbReference type="EMBL" id="JASAOG010000001">
    <property type="protein sequence ID" value="KAK0070165.1"/>
    <property type="molecule type" value="Genomic_DNA"/>
</dbReference>
<evidence type="ECO:0000313" key="2">
    <source>
        <dbReference type="Proteomes" id="UP001233172"/>
    </source>
</evidence>
<reference evidence="1" key="2">
    <citation type="submission" date="2023-04" db="EMBL/GenBank/DDBJ databases">
        <authorList>
            <person name="Bu L."/>
            <person name="Lu L."/>
            <person name="Laidemitt M.R."/>
            <person name="Zhang S.M."/>
            <person name="Mutuku M."/>
            <person name="Mkoji G."/>
            <person name="Steinauer M."/>
            <person name="Loker E.S."/>
        </authorList>
    </citation>
    <scope>NUCLEOTIDE SEQUENCE</scope>
    <source>
        <strain evidence="1">KasaAsao</strain>
        <tissue evidence="1">Whole Snail</tissue>
    </source>
</reference>
<comment type="caution">
    <text evidence="1">The sequence shown here is derived from an EMBL/GenBank/DDBJ whole genome shotgun (WGS) entry which is preliminary data.</text>
</comment>
<organism evidence="1 2">
    <name type="scientific">Biomphalaria pfeifferi</name>
    <name type="common">Bloodfluke planorb</name>
    <name type="synonym">Freshwater snail</name>
    <dbReference type="NCBI Taxonomy" id="112525"/>
    <lineage>
        <taxon>Eukaryota</taxon>
        <taxon>Metazoa</taxon>
        <taxon>Spiralia</taxon>
        <taxon>Lophotrochozoa</taxon>
        <taxon>Mollusca</taxon>
        <taxon>Gastropoda</taxon>
        <taxon>Heterobranchia</taxon>
        <taxon>Euthyneura</taxon>
        <taxon>Panpulmonata</taxon>
        <taxon>Hygrophila</taxon>
        <taxon>Lymnaeoidea</taxon>
        <taxon>Planorbidae</taxon>
        <taxon>Biomphalaria</taxon>
    </lineage>
</organism>
<gene>
    <name evidence="1" type="ORF">Bpfe_000148</name>
</gene>
<sequence length="73" mass="8784">MSCQPGDGWDWSTPGESCVDHFCKEYPNNNKRIMLQLQVTSRSRSRRKEDSLRRRITHFIRMTPEKRLVKEFI</sequence>
<keyword evidence="2" id="KW-1185">Reference proteome</keyword>
<proteinExistence type="predicted"/>